<name>A0ABW3PQE7_9LACO</name>
<dbReference type="PROSITE" id="PS50893">
    <property type="entry name" value="ABC_TRANSPORTER_2"/>
    <property type="match status" value="1"/>
</dbReference>
<evidence type="ECO:0000259" key="5">
    <source>
        <dbReference type="PROSITE" id="PS50893"/>
    </source>
</evidence>
<dbReference type="InterPro" id="IPR003439">
    <property type="entry name" value="ABC_transporter-like_ATP-bd"/>
</dbReference>
<evidence type="ECO:0000256" key="4">
    <source>
        <dbReference type="ARBA" id="ARBA00022840"/>
    </source>
</evidence>
<dbReference type="InterPro" id="IPR027417">
    <property type="entry name" value="P-loop_NTPase"/>
</dbReference>
<organism evidence="6 7">
    <name type="scientific">Lentilactobacillus raoultii</name>
    <dbReference type="NCBI Taxonomy" id="1987503"/>
    <lineage>
        <taxon>Bacteria</taxon>
        <taxon>Bacillati</taxon>
        <taxon>Bacillota</taxon>
        <taxon>Bacilli</taxon>
        <taxon>Lactobacillales</taxon>
        <taxon>Lactobacillaceae</taxon>
        <taxon>Lentilactobacillus</taxon>
    </lineage>
</organism>
<sequence>MTVKLVNISKMIKHRRILNNVSFEFEDRQIYGLVGDQGAGKTMLIRAIAGLLVPSSGKVVIDGQALHDNIDFPPNVGVAFQNTPFLNELTGLQNLVSLSKIQNVASTDDIKKTFKNLGLSEADWNIKLADCSPKLRKKVSIAQAIFEKPKLLLLDEPTAGLDEDSVWNLRNILKALANSGATIILASQDEEALNMLSHVILKIDDGQIIDQVKANWVWG</sequence>
<dbReference type="Proteomes" id="UP001597156">
    <property type="component" value="Unassembled WGS sequence"/>
</dbReference>
<keyword evidence="7" id="KW-1185">Reference proteome</keyword>
<dbReference type="InterPro" id="IPR050763">
    <property type="entry name" value="ABC_transporter_ATP-binding"/>
</dbReference>
<keyword evidence="4 6" id="KW-0067">ATP-binding</keyword>
<dbReference type="GO" id="GO:0005524">
    <property type="term" value="F:ATP binding"/>
    <property type="evidence" value="ECO:0007669"/>
    <property type="project" value="UniProtKB-KW"/>
</dbReference>
<comment type="similarity">
    <text evidence="1">Belongs to the ABC transporter superfamily.</text>
</comment>
<dbReference type="CDD" id="cd03230">
    <property type="entry name" value="ABC_DR_subfamily_A"/>
    <property type="match status" value="1"/>
</dbReference>
<dbReference type="SMART" id="SM00382">
    <property type="entry name" value="AAA"/>
    <property type="match status" value="1"/>
</dbReference>
<dbReference type="InterPro" id="IPR003593">
    <property type="entry name" value="AAA+_ATPase"/>
</dbReference>
<gene>
    <name evidence="6" type="ORF">ACFQ22_13020</name>
</gene>
<keyword evidence="2" id="KW-0813">Transport</keyword>
<evidence type="ECO:0000313" key="6">
    <source>
        <dbReference type="EMBL" id="MFD1126263.1"/>
    </source>
</evidence>
<evidence type="ECO:0000256" key="3">
    <source>
        <dbReference type="ARBA" id="ARBA00022741"/>
    </source>
</evidence>
<proteinExistence type="inferred from homology"/>
<dbReference type="PANTHER" id="PTHR42711:SF5">
    <property type="entry name" value="ABC TRANSPORTER ATP-BINDING PROTEIN NATA"/>
    <property type="match status" value="1"/>
</dbReference>
<accession>A0ABW3PQE7</accession>
<dbReference type="PANTHER" id="PTHR42711">
    <property type="entry name" value="ABC TRANSPORTER ATP-BINDING PROTEIN"/>
    <property type="match status" value="1"/>
</dbReference>
<dbReference type="RefSeq" id="WP_121977248.1">
    <property type="nucleotide sequence ID" value="NZ_JBHTLH010000043.1"/>
</dbReference>
<dbReference type="Pfam" id="PF00005">
    <property type="entry name" value="ABC_tran"/>
    <property type="match status" value="1"/>
</dbReference>
<reference evidence="7" key="1">
    <citation type="journal article" date="2019" name="Int. J. Syst. Evol. Microbiol.">
        <title>The Global Catalogue of Microorganisms (GCM) 10K type strain sequencing project: providing services to taxonomists for standard genome sequencing and annotation.</title>
        <authorList>
            <consortium name="The Broad Institute Genomics Platform"/>
            <consortium name="The Broad Institute Genome Sequencing Center for Infectious Disease"/>
            <person name="Wu L."/>
            <person name="Ma J."/>
        </authorList>
    </citation>
    <scope>NUCLEOTIDE SEQUENCE [LARGE SCALE GENOMIC DNA]</scope>
    <source>
        <strain evidence="7">CCUG 71848</strain>
    </source>
</reference>
<dbReference type="Gene3D" id="3.40.50.300">
    <property type="entry name" value="P-loop containing nucleotide triphosphate hydrolases"/>
    <property type="match status" value="1"/>
</dbReference>
<dbReference type="SUPFAM" id="SSF52540">
    <property type="entry name" value="P-loop containing nucleoside triphosphate hydrolases"/>
    <property type="match status" value="1"/>
</dbReference>
<feature type="domain" description="ABC transporter" evidence="5">
    <location>
        <begin position="3"/>
        <end position="219"/>
    </location>
</feature>
<evidence type="ECO:0000256" key="2">
    <source>
        <dbReference type="ARBA" id="ARBA00022448"/>
    </source>
</evidence>
<keyword evidence="3" id="KW-0547">Nucleotide-binding</keyword>
<evidence type="ECO:0000313" key="7">
    <source>
        <dbReference type="Proteomes" id="UP001597156"/>
    </source>
</evidence>
<protein>
    <submittedName>
        <fullName evidence="6">ATP-binding cassette domain-containing protein</fullName>
    </submittedName>
</protein>
<evidence type="ECO:0000256" key="1">
    <source>
        <dbReference type="ARBA" id="ARBA00005417"/>
    </source>
</evidence>
<dbReference type="EMBL" id="JBHTLH010000043">
    <property type="protein sequence ID" value="MFD1126263.1"/>
    <property type="molecule type" value="Genomic_DNA"/>
</dbReference>
<comment type="caution">
    <text evidence="6">The sequence shown here is derived from an EMBL/GenBank/DDBJ whole genome shotgun (WGS) entry which is preliminary data.</text>
</comment>